<gene>
    <name evidence="1" type="ORF">JTE90_023148</name>
</gene>
<evidence type="ECO:0000313" key="2">
    <source>
        <dbReference type="Proteomes" id="UP000827092"/>
    </source>
</evidence>
<evidence type="ECO:0000313" key="1">
    <source>
        <dbReference type="EMBL" id="KAG8186417.1"/>
    </source>
</evidence>
<name>A0AAV6UQ50_9ARAC</name>
<dbReference type="EMBL" id="JAFNEN010000302">
    <property type="protein sequence ID" value="KAG8186417.1"/>
    <property type="molecule type" value="Genomic_DNA"/>
</dbReference>
<protein>
    <submittedName>
        <fullName evidence="1">Uncharacterized protein</fullName>
    </submittedName>
</protein>
<keyword evidence="2" id="KW-1185">Reference proteome</keyword>
<accession>A0AAV6UQ50</accession>
<reference evidence="1 2" key="1">
    <citation type="journal article" date="2022" name="Nat. Ecol. Evol.">
        <title>A masculinizing supergene underlies an exaggerated male reproductive morph in a spider.</title>
        <authorList>
            <person name="Hendrickx F."/>
            <person name="De Corte Z."/>
            <person name="Sonet G."/>
            <person name="Van Belleghem S.M."/>
            <person name="Kostlbacher S."/>
            <person name="Vangestel C."/>
        </authorList>
    </citation>
    <scope>NUCLEOTIDE SEQUENCE [LARGE SCALE GENOMIC DNA]</scope>
    <source>
        <strain evidence="1">W744_W776</strain>
    </source>
</reference>
<comment type="caution">
    <text evidence="1">The sequence shown here is derived from an EMBL/GenBank/DDBJ whole genome shotgun (WGS) entry which is preliminary data.</text>
</comment>
<sequence length="101" mass="11516">MWGKKRPLRKSPSMLYCVFEKRGVTQALARQDLYRGREIWAHAPLSPDPALSGRNFHSRISRTSPGNGESEFQLEGSFCCNTHRSEARVCPWDWISGNVHA</sequence>
<dbReference type="Proteomes" id="UP000827092">
    <property type="component" value="Unassembled WGS sequence"/>
</dbReference>
<organism evidence="1 2">
    <name type="scientific">Oedothorax gibbosus</name>
    <dbReference type="NCBI Taxonomy" id="931172"/>
    <lineage>
        <taxon>Eukaryota</taxon>
        <taxon>Metazoa</taxon>
        <taxon>Ecdysozoa</taxon>
        <taxon>Arthropoda</taxon>
        <taxon>Chelicerata</taxon>
        <taxon>Arachnida</taxon>
        <taxon>Araneae</taxon>
        <taxon>Araneomorphae</taxon>
        <taxon>Entelegynae</taxon>
        <taxon>Araneoidea</taxon>
        <taxon>Linyphiidae</taxon>
        <taxon>Erigoninae</taxon>
        <taxon>Oedothorax</taxon>
    </lineage>
</organism>
<dbReference type="AlphaFoldDB" id="A0AAV6UQ50"/>
<proteinExistence type="predicted"/>